<dbReference type="SUPFAM" id="SSF55729">
    <property type="entry name" value="Acyl-CoA N-acyltransferases (Nat)"/>
    <property type="match status" value="1"/>
</dbReference>
<dbReference type="InterPro" id="IPR000182">
    <property type="entry name" value="GNAT_dom"/>
</dbReference>
<proteinExistence type="predicted"/>
<reference evidence="2 3" key="1">
    <citation type="submission" date="2023-07" db="EMBL/GenBank/DDBJ databases">
        <title>Genomic Encyclopedia of Type Strains, Phase IV (KMG-IV): sequencing the most valuable type-strain genomes for metagenomic binning, comparative biology and taxonomic classification.</title>
        <authorList>
            <person name="Goeker M."/>
        </authorList>
    </citation>
    <scope>NUCLEOTIDE SEQUENCE [LARGE SCALE GENOMIC DNA]</scope>
    <source>
        <strain evidence="2 3">DSM 16460</strain>
    </source>
</reference>
<dbReference type="Pfam" id="PF00583">
    <property type="entry name" value="Acetyltransf_1"/>
    <property type="match status" value="1"/>
</dbReference>
<name>A0ABT9VGN7_9BACI</name>
<dbReference type="EMBL" id="JAUSTQ010000007">
    <property type="protein sequence ID" value="MDQ0159975.1"/>
    <property type="molecule type" value="Genomic_DNA"/>
</dbReference>
<evidence type="ECO:0000259" key="1">
    <source>
        <dbReference type="PROSITE" id="PS51186"/>
    </source>
</evidence>
<sequence>MIREAEYQDAYAIGIVHVESWKTTYKNIIPDDFLDNMSYERRNDKWKDNIAQNDQYVFVAENDDREIVGFGSCGKRDKNTVENAGDLTTIYLLEEYQGRGIGKELFKQLFLQFNELRYNRVFVEVLEGNDACRFYEHYGAKLIKSEQVKIGGAELNLLTYEWEDVDDVISKLT</sequence>
<protein>
    <submittedName>
        <fullName evidence="2">Ribosomal protein S18 acetylase RimI-like enzyme</fullName>
    </submittedName>
</protein>
<dbReference type="Proteomes" id="UP001224359">
    <property type="component" value="Unassembled WGS sequence"/>
</dbReference>
<feature type="domain" description="N-acetyltransferase" evidence="1">
    <location>
        <begin position="1"/>
        <end position="161"/>
    </location>
</feature>
<organism evidence="2 3">
    <name type="scientific">Alkalibacillus salilacus</name>
    <dbReference type="NCBI Taxonomy" id="284582"/>
    <lineage>
        <taxon>Bacteria</taxon>
        <taxon>Bacillati</taxon>
        <taxon>Bacillota</taxon>
        <taxon>Bacilli</taxon>
        <taxon>Bacillales</taxon>
        <taxon>Bacillaceae</taxon>
        <taxon>Alkalibacillus</taxon>
    </lineage>
</organism>
<gene>
    <name evidence="2" type="ORF">J2S77_001962</name>
</gene>
<dbReference type="PROSITE" id="PS51186">
    <property type="entry name" value="GNAT"/>
    <property type="match status" value="1"/>
</dbReference>
<dbReference type="Gene3D" id="3.40.630.30">
    <property type="match status" value="1"/>
</dbReference>
<evidence type="ECO:0000313" key="3">
    <source>
        <dbReference type="Proteomes" id="UP001224359"/>
    </source>
</evidence>
<evidence type="ECO:0000313" key="2">
    <source>
        <dbReference type="EMBL" id="MDQ0159975.1"/>
    </source>
</evidence>
<keyword evidence="3" id="KW-1185">Reference proteome</keyword>
<dbReference type="CDD" id="cd04301">
    <property type="entry name" value="NAT_SF"/>
    <property type="match status" value="1"/>
</dbReference>
<dbReference type="InterPro" id="IPR016181">
    <property type="entry name" value="Acyl_CoA_acyltransferase"/>
</dbReference>
<comment type="caution">
    <text evidence="2">The sequence shown here is derived from an EMBL/GenBank/DDBJ whole genome shotgun (WGS) entry which is preliminary data.</text>
</comment>
<accession>A0ABT9VGN7</accession>